<dbReference type="Proteomes" id="UP000008062">
    <property type="component" value="Chromosome 6"/>
</dbReference>
<dbReference type="AlphaFoldDB" id="F9XE14"/>
<accession>F9XE14</accession>
<feature type="chain" id="PRO_5012113118" evidence="1">
    <location>
        <begin position="16"/>
        <end position="302"/>
    </location>
</feature>
<dbReference type="GeneID" id="13401829"/>
<organism evidence="2 3">
    <name type="scientific">Zymoseptoria tritici (strain CBS 115943 / IPO323)</name>
    <name type="common">Speckled leaf blotch fungus</name>
    <name type="synonym">Septoria tritici</name>
    <dbReference type="NCBI Taxonomy" id="336722"/>
    <lineage>
        <taxon>Eukaryota</taxon>
        <taxon>Fungi</taxon>
        <taxon>Dikarya</taxon>
        <taxon>Ascomycota</taxon>
        <taxon>Pezizomycotina</taxon>
        <taxon>Dothideomycetes</taxon>
        <taxon>Dothideomycetidae</taxon>
        <taxon>Mycosphaerellales</taxon>
        <taxon>Mycosphaerellaceae</taxon>
        <taxon>Zymoseptoria</taxon>
    </lineage>
</organism>
<evidence type="ECO:0000256" key="1">
    <source>
        <dbReference type="SAM" id="SignalP"/>
    </source>
</evidence>
<protein>
    <submittedName>
        <fullName evidence="2">Uncharacterized protein</fullName>
    </submittedName>
</protein>
<dbReference type="HOGENOM" id="CLU_921983_0_0_1"/>
<dbReference type="InParanoid" id="F9XE14"/>
<dbReference type="OrthoDB" id="3908196at2759"/>
<dbReference type="RefSeq" id="XP_003851734.1">
    <property type="nucleotide sequence ID" value="XM_003851686.1"/>
</dbReference>
<name>F9XE14_ZYMTI</name>
<evidence type="ECO:0000313" key="2">
    <source>
        <dbReference type="EMBL" id="EGP86710.1"/>
    </source>
</evidence>
<feature type="signal peptide" evidence="1">
    <location>
        <begin position="1"/>
        <end position="15"/>
    </location>
</feature>
<reference evidence="2 3" key="1">
    <citation type="journal article" date="2011" name="PLoS Genet.">
        <title>Finished genome of the fungal wheat pathogen Mycosphaerella graminicola reveals dispensome structure, chromosome plasticity, and stealth pathogenesis.</title>
        <authorList>
            <person name="Goodwin S.B."/>
            <person name="Ben M'barek S."/>
            <person name="Dhillon B."/>
            <person name="Wittenberg A.H.J."/>
            <person name="Crane C.F."/>
            <person name="Hane J.K."/>
            <person name="Foster A.J."/>
            <person name="Van der Lee T.A.J."/>
            <person name="Grimwood J."/>
            <person name="Aerts A."/>
            <person name="Antoniw J."/>
            <person name="Bailey A."/>
            <person name="Bluhm B."/>
            <person name="Bowler J."/>
            <person name="Bristow J."/>
            <person name="van der Burgt A."/>
            <person name="Canto-Canche B."/>
            <person name="Churchill A.C.L."/>
            <person name="Conde-Ferraez L."/>
            <person name="Cools H.J."/>
            <person name="Coutinho P.M."/>
            <person name="Csukai M."/>
            <person name="Dehal P."/>
            <person name="De Wit P."/>
            <person name="Donzelli B."/>
            <person name="van de Geest H.C."/>
            <person name="van Ham R.C.H.J."/>
            <person name="Hammond-Kosack K.E."/>
            <person name="Henrissat B."/>
            <person name="Kilian A."/>
            <person name="Kobayashi A.K."/>
            <person name="Koopmann E."/>
            <person name="Kourmpetis Y."/>
            <person name="Kuzniar A."/>
            <person name="Lindquist E."/>
            <person name="Lombard V."/>
            <person name="Maliepaard C."/>
            <person name="Martins N."/>
            <person name="Mehrabi R."/>
            <person name="Nap J.P.H."/>
            <person name="Ponomarenko A."/>
            <person name="Rudd J.J."/>
            <person name="Salamov A."/>
            <person name="Schmutz J."/>
            <person name="Schouten H.J."/>
            <person name="Shapiro H."/>
            <person name="Stergiopoulos I."/>
            <person name="Torriani S.F.F."/>
            <person name="Tu H."/>
            <person name="de Vries R.P."/>
            <person name="Waalwijk C."/>
            <person name="Ware S.B."/>
            <person name="Wiebenga A."/>
            <person name="Zwiers L.-H."/>
            <person name="Oliver R.P."/>
            <person name="Grigoriev I.V."/>
            <person name="Kema G.H.J."/>
        </authorList>
    </citation>
    <scope>NUCLEOTIDE SEQUENCE [LARGE SCALE GENOMIC DNA]</scope>
    <source>
        <strain evidence="3">CBS 115943 / IPO323</strain>
    </source>
</reference>
<gene>
    <name evidence="2" type="ORF">MYCGRDRAFT_109984</name>
</gene>
<sequence>MKLSAVLALIPLAVALPNLHIERDDTEGNLAGHHPPGVGHHPQGSGIKPYYLEWHYSNNFVTVGDTNLFQAISQVGSTRGDGTGIQTDDTYKAYGADKACVYKEEYDPNLDVTVKLSGEWGVVSGIDGFTVRNQLVKSMMDLVEQIQEADGDIWKDCAQSCGPIGGCSDDPSALCGGHRPAVQHFGMQQTWAKSILSAEYLRDQLSNNMSKHAHRSCNILEKIDDRACASMRGGQDVITTGGAFESLKQRGQIMATFTHTNSQSIAEGHFESFQRHQQVASNLAVAGRTMVWGKLTAPVFAS</sequence>
<evidence type="ECO:0000313" key="3">
    <source>
        <dbReference type="Proteomes" id="UP000008062"/>
    </source>
</evidence>
<proteinExistence type="predicted"/>
<dbReference type="EMBL" id="CM001201">
    <property type="protein sequence ID" value="EGP86710.1"/>
    <property type="molecule type" value="Genomic_DNA"/>
</dbReference>
<keyword evidence="1" id="KW-0732">Signal</keyword>
<keyword evidence="3" id="KW-1185">Reference proteome</keyword>
<dbReference type="STRING" id="336722.F9XE14"/>
<dbReference type="KEGG" id="ztr:MYCGRDRAFT_109984"/>